<feature type="transmembrane region" description="Helical" evidence="1">
    <location>
        <begin position="31"/>
        <end position="52"/>
    </location>
</feature>
<dbReference type="Proteomes" id="UP000250157">
    <property type="component" value="Segment"/>
</dbReference>
<dbReference type="GeneID" id="65108269"/>
<accession>A0A2Z5ZC04</accession>
<dbReference type="EMBL" id="LC371242">
    <property type="protein sequence ID" value="BBC78130.1"/>
    <property type="molecule type" value="Genomic_DNA"/>
</dbReference>
<evidence type="ECO:0000313" key="3">
    <source>
        <dbReference type="Proteomes" id="UP000250157"/>
    </source>
</evidence>
<dbReference type="RefSeq" id="YP_010090777.1">
    <property type="nucleotide sequence ID" value="NC_055721.1"/>
</dbReference>
<dbReference type="KEGG" id="vg:65108269"/>
<evidence type="ECO:0000313" key="2">
    <source>
        <dbReference type="EMBL" id="BBC78130.1"/>
    </source>
</evidence>
<keyword evidence="3" id="KW-1185">Reference proteome</keyword>
<evidence type="ECO:0000256" key="1">
    <source>
        <dbReference type="SAM" id="Phobius"/>
    </source>
</evidence>
<keyword evidence="1" id="KW-0472">Membrane</keyword>
<protein>
    <submittedName>
        <fullName evidence="2">Uncharacterized protein</fullName>
    </submittedName>
</protein>
<proteinExistence type="predicted"/>
<organism evidence="2 3">
    <name type="scientific">Escherichia phage EcS1</name>
    <dbReference type="NCBI Taxonomy" id="2083276"/>
    <lineage>
        <taxon>Viruses</taxon>
        <taxon>Duplodnaviria</taxon>
        <taxon>Heunggongvirae</taxon>
        <taxon>Uroviricota</taxon>
        <taxon>Caudoviricetes</taxon>
        <taxon>Pantevenvirales</taxon>
        <taxon>Straboviridae</taxon>
        <taxon>Tevenvirinae</taxon>
        <taxon>Kagamiyamavirus</taxon>
        <taxon>Kagamiyamavirus ecs1</taxon>
    </lineage>
</organism>
<keyword evidence="1" id="KW-0812">Transmembrane</keyword>
<feature type="transmembrane region" description="Helical" evidence="1">
    <location>
        <begin position="7"/>
        <end position="25"/>
    </location>
</feature>
<keyword evidence="1" id="KW-1133">Transmembrane helix</keyword>
<reference evidence="2 3" key="1">
    <citation type="submission" date="2018-02" db="EMBL/GenBank/DDBJ databases">
        <title>Full genome sequencing of a novel polyvalent bacteriophage as one of T4-Family member.</title>
        <authorList>
            <person name="Kawasaki T."/>
            <person name="Saad A.M."/>
            <person name="Yamada T."/>
        </authorList>
    </citation>
    <scope>NUCLEOTIDE SEQUENCE [LARGE SCALE GENOMIC DNA]</scope>
    <source>
        <strain evidence="2 3">EcS1</strain>
    </source>
</reference>
<sequence length="56" mass="6302">MIEGICLVAYIIMGIGYAKTLASLIKENEFGVNVIALILWPVWLIVASFWNFKNVD</sequence>
<name>A0A2Z5ZC04_9CAUD</name>